<dbReference type="GO" id="GO:0016020">
    <property type="term" value="C:membrane"/>
    <property type="evidence" value="ECO:0007669"/>
    <property type="project" value="UniProtKB-SubCell"/>
</dbReference>
<dbReference type="EMBL" id="JMSE01000625">
    <property type="protein sequence ID" value="KDN68734.1"/>
    <property type="molecule type" value="Genomic_DNA"/>
</dbReference>
<keyword evidence="10" id="KW-1185">Reference proteome</keyword>
<gene>
    <name evidence="9" type="ORF">CSUB01_04834</name>
</gene>
<keyword evidence="4 7" id="KW-1133">Transmembrane helix</keyword>
<dbReference type="eggNOG" id="ENOG502QURM">
    <property type="taxonomic scope" value="Eukaryota"/>
</dbReference>
<feature type="compositionally biased region" description="Basic and acidic residues" evidence="6">
    <location>
        <begin position="73"/>
        <end position="90"/>
    </location>
</feature>
<feature type="domain" description="Amino acid transporter transmembrane" evidence="8">
    <location>
        <begin position="119"/>
        <end position="496"/>
    </location>
</feature>
<keyword evidence="5 7" id="KW-0472">Membrane</keyword>
<dbReference type="OMA" id="TPWAFAQ"/>
<name>A0A066XM76_COLSU</name>
<evidence type="ECO:0000256" key="4">
    <source>
        <dbReference type="ARBA" id="ARBA00022989"/>
    </source>
</evidence>
<evidence type="ECO:0000259" key="8">
    <source>
        <dbReference type="Pfam" id="PF01490"/>
    </source>
</evidence>
<feature type="transmembrane region" description="Helical" evidence="7">
    <location>
        <begin position="537"/>
        <end position="559"/>
    </location>
</feature>
<reference evidence="10" key="1">
    <citation type="journal article" date="2014" name="Genome Announc.">
        <title>Draft genome sequence of Colletotrichum sublineola, a destructive pathogen of cultivated sorghum.</title>
        <authorList>
            <person name="Baroncelli R."/>
            <person name="Sanz-Martin J.M."/>
            <person name="Rech G.E."/>
            <person name="Sukno S.A."/>
            <person name="Thon M.R."/>
        </authorList>
    </citation>
    <scope>NUCLEOTIDE SEQUENCE [LARGE SCALE GENOMIC DNA]</scope>
    <source>
        <strain evidence="10">TX430BB</strain>
    </source>
</reference>
<evidence type="ECO:0000256" key="3">
    <source>
        <dbReference type="ARBA" id="ARBA00022692"/>
    </source>
</evidence>
<keyword evidence="2" id="KW-0813">Transport</keyword>
<evidence type="ECO:0000313" key="9">
    <source>
        <dbReference type="EMBL" id="KDN68734.1"/>
    </source>
</evidence>
<sequence length="659" mass="71436">MAEPAVNLHDPNVTFEEYLYWASVTRAEEKLANERFLQAQGPVTLKRVIKDRFRKGNEHERFQSAGGNAGASDGEKTSGDGEKTSGDGDKALQPAREGEVGIVTPEEWKRASRAMRTAGWGAIFYLITTDILGPFSTPWAFAQMGYGPGIALYTVFGIMSFYSGWILYRSFLGLDSDRYPLKGYGDLYFRVFGAGARHAVNFAQGLQLLLFVGVLILGNGQSISQISKGPNGGAGICFVACLVIFMAAGFVLGQVRTLQRFSWAANLSVWINLVLIFICMGVVAHSPPNFAATKASFGDAFGPGPVVTYVGTPPPGKASGGSGFLGSMNGLNQAVYSYGGCLIFAAFMAEMRHPMDFWKALLCGEVFIYLCYLVFGLYVYSYQGQYAFNPITQSLSPYWWQTATNILGLATGLVAAGLYGNIGMKVLYVELLQEVFGAPALTEAAGKMLWAVAIPVYWALAFVVGAAVPQFSLVSGFIGALFILSFTYTLPALLGLGFWIRKDAMVPEEETFDPATGRYTYVDGGFRRYWRGFMKRPVFNTWNAVYMLGGLVTTVLGMYSSIEGLIEAFNGKSQATSFGCGSPVTSFEYQSPLSLDALAPKVFLGTTVGLSGATPWLTVRVQRSISEDARLPTAPNLNWNTAPPIMTSSGAQLRHLPLV</sequence>
<protein>
    <submittedName>
        <fullName evidence="9">Putative transmembrane amino acid transporter</fullName>
    </submittedName>
</protein>
<dbReference type="PANTHER" id="PTHR48017">
    <property type="entry name" value="OS05G0424000 PROTEIN-RELATED"/>
    <property type="match status" value="1"/>
</dbReference>
<feature type="transmembrane region" description="Helical" evidence="7">
    <location>
        <begin position="149"/>
        <end position="168"/>
    </location>
</feature>
<feature type="transmembrane region" description="Helical" evidence="7">
    <location>
        <begin position="448"/>
        <end position="468"/>
    </location>
</feature>
<evidence type="ECO:0000313" key="10">
    <source>
        <dbReference type="Proteomes" id="UP000027238"/>
    </source>
</evidence>
<keyword evidence="3 7" id="KW-0812">Transmembrane</keyword>
<evidence type="ECO:0000256" key="7">
    <source>
        <dbReference type="SAM" id="Phobius"/>
    </source>
</evidence>
<feature type="transmembrane region" description="Helical" evidence="7">
    <location>
        <begin position="199"/>
        <end position="220"/>
    </location>
</feature>
<feature type="transmembrane region" description="Helical" evidence="7">
    <location>
        <begin position="330"/>
        <end position="348"/>
    </location>
</feature>
<dbReference type="Proteomes" id="UP000027238">
    <property type="component" value="Unassembled WGS sequence"/>
</dbReference>
<accession>A0A066XM76</accession>
<evidence type="ECO:0000256" key="1">
    <source>
        <dbReference type="ARBA" id="ARBA00004370"/>
    </source>
</evidence>
<dbReference type="OrthoDB" id="40134at2759"/>
<proteinExistence type="predicted"/>
<comment type="subcellular location">
    <subcellularLocation>
        <location evidence="1">Membrane</location>
    </subcellularLocation>
</comment>
<evidence type="ECO:0000256" key="2">
    <source>
        <dbReference type="ARBA" id="ARBA00022448"/>
    </source>
</evidence>
<feature type="transmembrane region" description="Helical" evidence="7">
    <location>
        <begin position="264"/>
        <end position="284"/>
    </location>
</feature>
<dbReference type="HOGENOM" id="CLU_016053_1_0_1"/>
<comment type="caution">
    <text evidence="9">The sequence shown here is derived from an EMBL/GenBank/DDBJ whole genome shotgun (WGS) entry which is preliminary data.</text>
</comment>
<feature type="transmembrane region" description="Helical" evidence="7">
    <location>
        <begin position="232"/>
        <end position="252"/>
    </location>
</feature>
<feature type="transmembrane region" description="Helical" evidence="7">
    <location>
        <begin position="398"/>
        <end position="419"/>
    </location>
</feature>
<dbReference type="Pfam" id="PF01490">
    <property type="entry name" value="Aa_trans"/>
    <property type="match status" value="1"/>
</dbReference>
<evidence type="ECO:0000256" key="6">
    <source>
        <dbReference type="SAM" id="MobiDB-lite"/>
    </source>
</evidence>
<feature type="transmembrane region" description="Helical" evidence="7">
    <location>
        <begin position="360"/>
        <end position="378"/>
    </location>
</feature>
<evidence type="ECO:0000256" key="5">
    <source>
        <dbReference type="ARBA" id="ARBA00023136"/>
    </source>
</evidence>
<dbReference type="STRING" id="1173701.A0A066XM76"/>
<organism evidence="9 10">
    <name type="scientific">Colletotrichum sublineola</name>
    <name type="common">Sorghum anthracnose fungus</name>
    <dbReference type="NCBI Taxonomy" id="1173701"/>
    <lineage>
        <taxon>Eukaryota</taxon>
        <taxon>Fungi</taxon>
        <taxon>Dikarya</taxon>
        <taxon>Ascomycota</taxon>
        <taxon>Pezizomycotina</taxon>
        <taxon>Sordariomycetes</taxon>
        <taxon>Hypocreomycetidae</taxon>
        <taxon>Glomerellales</taxon>
        <taxon>Glomerellaceae</taxon>
        <taxon>Colletotrichum</taxon>
        <taxon>Colletotrichum graminicola species complex</taxon>
    </lineage>
</organism>
<feature type="region of interest" description="Disordered" evidence="6">
    <location>
        <begin position="57"/>
        <end position="95"/>
    </location>
</feature>
<feature type="transmembrane region" description="Helical" evidence="7">
    <location>
        <begin position="474"/>
        <end position="500"/>
    </location>
</feature>
<dbReference type="InterPro" id="IPR013057">
    <property type="entry name" value="AA_transpt_TM"/>
</dbReference>
<feature type="transmembrane region" description="Helical" evidence="7">
    <location>
        <begin position="118"/>
        <end position="137"/>
    </location>
</feature>
<dbReference type="AlphaFoldDB" id="A0A066XM76"/>